<protein>
    <submittedName>
        <fullName evidence="1">Uncharacterized protein</fullName>
    </submittedName>
</protein>
<evidence type="ECO:0000313" key="2">
    <source>
        <dbReference type="Proteomes" id="UP000613401"/>
    </source>
</evidence>
<organism evidence="1 2">
    <name type="scientific">Colletotrichum gloeosporioides</name>
    <name type="common">Anthracnose fungus</name>
    <name type="synonym">Glomerella cingulata</name>
    <dbReference type="NCBI Taxonomy" id="474922"/>
    <lineage>
        <taxon>Eukaryota</taxon>
        <taxon>Fungi</taxon>
        <taxon>Dikarya</taxon>
        <taxon>Ascomycota</taxon>
        <taxon>Pezizomycotina</taxon>
        <taxon>Sordariomycetes</taxon>
        <taxon>Hypocreomycetidae</taxon>
        <taxon>Glomerellales</taxon>
        <taxon>Glomerellaceae</taxon>
        <taxon>Colletotrichum</taxon>
        <taxon>Colletotrichum gloeosporioides species complex</taxon>
    </lineage>
</organism>
<gene>
    <name evidence="1" type="ORF">GCG54_00003845</name>
</gene>
<dbReference type="AlphaFoldDB" id="A0A8H4CEG3"/>
<reference evidence="1" key="2">
    <citation type="submission" date="2020-03" db="EMBL/GenBank/DDBJ databases">
        <authorList>
            <person name="Fu F.-F."/>
            <person name="Chen J."/>
        </authorList>
    </citation>
    <scope>NUCLEOTIDE SEQUENCE</scope>
    <source>
        <strain evidence="1">Lc1</strain>
    </source>
</reference>
<name>A0A8H4CEG3_COLGL</name>
<dbReference type="RefSeq" id="XP_045261538.1">
    <property type="nucleotide sequence ID" value="XM_045403906.1"/>
</dbReference>
<dbReference type="GeneID" id="69011003"/>
<dbReference type="EMBL" id="WVTB01000064">
    <property type="protein sequence ID" value="KAF3802379.1"/>
    <property type="molecule type" value="Genomic_DNA"/>
</dbReference>
<reference evidence="1" key="1">
    <citation type="journal article" date="2020" name="Phytopathology">
        <title>Genome sequence and comparative analysis of Colletotrichum gloeosporioides isolated from Liriodendron leaves.</title>
        <authorList>
            <person name="Fu F.F."/>
            <person name="Hao Z."/>
            <person name="Wang P."/>
            <person name="Lu Y."/>
            <person name="Xue L.J."/>
            <person name="Wei G."/>
            <person name="Tian Y."/>
            <person name="Baishi H."/>
            <person name="Xu H."/>
            <person name="Shi J."/>
            <person name="Cheng T."/>
            <person name="Wang G."/>
            <person name="Yi Y."/>
            <person name="Chen J."/>
        </authorList>
    </citation>
    <scope>NUCLEOTIDE SEQUENCE</scope>
    <source>
        <strain evidence="1">Lc1</strain>
    </source>
</reference>
<sequence>MYDYSVNLEIKVGEEIFNLLQEMYAFRELDSKVDILRESDKLYKLVTKLSSRFSLDNTTAISYALAIYIYSYLSCSRVFPKVIYIYSYVFKLALSKIEQRYIARGERSLNLAHSKAITLGEDAFRSLLDIISFIVELLCEI</sequence>
<dbReference type="Proteomes" id="UP000613401">
    <property type="component" value="Unassembled WGS sequence"/>
</dbReference>
<keyword evidence="2" id="KW-1185">Reference proteome</keyword>
<comment type="caution">
    <text evidence="1">The sequence shown here is derived from an EMBL/GenBank/DDBJ whole genome shotgun (WGS) entry which is preliminary data.</text>
</comment>
<proteinExistence type="predicted"/>
<evidence type="ECO:0000313" key="1">
    <source>
        <dbReference type="EMBL" id="KAF3802379.1"/>
    </source>
</evidence>
<accession>A0A8H4CEG3</accession>